<keyword evidence="1" id="KW-0472">Membrane</keyword>
<proteinExistence type="predicted"/>
<dbReference type="InterPro" id="IPR025646">
    <property type="entry name" value="DUF4350"/>
</dbReference>
<organism evidence="3 4">
    <name type="scientific">Actinomyces graevenitzii</name>
    <dbReference type="NCBI Taxonomy" id="55565"/>
    <lineage>
        <taxon>Bacteria</taxon>
        <taxon>Bacillati</taxon>
        <taxon>Actinomycetota</taxon>
        <taxon>Actinomycetes</taxon>
        <taxon>Actinomycetales</taxon>
        <taxon>Actinomycetaceae</taxon>
        <taxon>Actinomyces</taxon>
    </lineage>
</organism>
<evidence type="ECO:0000313" key="4">
    <source>
        <dbReference type="Proteomes" id="UP000830236"/>
    </source>
</evidence>
<protein>
    <recommendedName>
        <fullName evidence="2">DUF4350 domain-containing protein</fullName>
    </recommendedName>
</protein>
<reference evidence="3" key="1">
    <citation type="submission" date="2022-05" db="EMBL/GenBank/DDBJ databases">
        <title>Using nanopore sequencing to obtain complete genomes from saliva samples.</title>
        <authorList>
            <person name="Baker J.L."/>
        </authorList>
    </citation>
    <scope>NUCLEOTIDE SEQUENCE</scope>
    <source>
        <strain evidence="3">JCVI-JB-Ag32</strain>
    </source>
</reference>
<name>A0A9E7AGT0_9ACTO</name>
<evidence type="ECO:0000256" key="1">
    <source>
        <dbReference type="SAM" id="Phobius"/>
    </source>
</evidence>
<dbReference type="KEGG" id="agh:M3I41_06850"/>
<sequence>MSIQTAPVQASAESKKTGSKGWKLLAIALSLLLAGMVIYASMKEELTKDPYDIHSVSSEGVRGLTQVLGDHYDVSVDQVRSPAKAIEAAAQGKPVTIFNAGQLRNYDFETLLTTSNADITLVGFEYYLPESLTESGLEPQGYNDKPVSRGACSIPAKAQTISATGNAIIVRNPQALANSQYLGRGPAQLCFAYANGYGYLELPLKSGKTLRIIANPELVTNKYLDKDDNAALALYATGRGSEVVFYNAEINESVYAAQAPKPYPSWLMPLMWQFGLLALVWAFIVGRRQGRIVNEPLPVVAQGTETTVGRAGLYQRARASEHSGRILRIATIIRLGRRLGISPNADATLVAQTVSMACNRTAKEIEYILYGPAPASAVELTQLSQALEQLEEEVKHYER</sequence>
<keyword evidence="1" id="KW-1133">Transmembrane helix</keyword>
<dbReference type="Pfam" id="PF14258">
    <property type="entry name" value="DUF4350"/>
    <property type="match status" value="1"/>
</dbReference>
<gene>
    <name evidence="3" type="ORF">M3I41_06850</name>
</gene>
<evidence type="ECO:0000259" key="2">
    <source>
        <dbReference type="Pfam" id="PF14258"/>
    </source>
</evidence>
<dbReference type="AlphaFoldDB" id="A0A9E7AGT0"/>
<feature type="transmembrane region" description="Helical" evidence="1">
    <location>
        <begin position="21"/>
        <end position="42"/>
    </location>
</feature>
<feature type="domain" description="DUF4350" evidence="2">
    <location>
        <begin position="55"/>
        <end position="235"/>
    </location>
</feature>
<accession>A0A9E7AGT0</accession>
<dbReference type="EMBL" id="CP097095">
    <property type="protein sequence ID" value="UQF79301.1"/>
    <property type="molecule type" value="Genomic_DNA"/>
</dbReference>
<evidence type="ECO:0000313" key="3">
    <source>
        <dbReference type="EMBL" id="UQF79301.1"/>
    </source>
</evidence>
<dbReference type="Proteomes" id="UP000830236">
    <property type="component" value="Chromosome"/>
</dbReference>
<feature type="transmembrane region" description="Helical" evidence="1">
    <location>
        <begin position="266"/>
        <end position="285"/>
    </location>
</feature>
<keyword evidence="1" id="KW-0812">Transmembrane</keyword>